<evidence type="ECO:0000313" key="3">
    <source>
        <dbReference type="Proteomes" id="UP000609879"/>
    </source>
</evidence>
<accession>A0ABQ3Y5Y1</accession>
<evidence type="ECO:0000313" key="2">
    <source>
        <dbReference type="EMBL" id="GID75388.1"/>
    </source>
</evidence>
<dbReference type="EMBL" id="BOMI01000077">
    <property type="protein sequence ID" value="GID75388.1"/>
    <property type="molecule type" value="Genomic_DNA"/>
</dbReference>
<reference evidence="2 3" key="1">
    <citation type="submission" date="2021-01" db="EMBL/GenBank/DDBJ databases">
        <title>Whole genome shotgun sequence of Actinoplanes deccanensis NBRC 13994.</title>
        <authorList>
            <person name="Komaki H."/>
            <person name="Tamura T."/>
        </authorList>
    </citation>
    <scope>NUCLEOTIDE SEQUENCE [LARGE SCALE GENOMIC DNA]</scope>
    <source>
        <strain evidence="2 3">NBRC 13994</strain>
    </source>
</reference>
<feature type="compositionally biased region" description="Basic and acidic residues" evidence="1">
    <location>
        <begin position="21"/>
        <end position="39"/>
    </location>
</feature>
<keyword evidence="3" id="KW-1185">Reference proteome</keyword>
<proteinExistence type="predicted"/>
<sequence length="104" mass="11502">MHEHIDGHPPAPLSDTQACAREARREAREAHLHAVQARERATVTRARTAELLERAKARLAAAHETLDQHGRRRDAEPAPRTAAVPIGQIPATGWIGRHRPARTP</sequence>
<gene>
    <name evidence="2" type="ORF">Ade02nite_40290</name>
</gene>
<feature type="compositionally biased region" description="Basic and acidic residues" evidence="1">
    <location>
        <begin position="64"/>
        <end position="77"/>
    </location>
</feature>
<feature type="region of interest" description="Disordered" evidence="1">
    <location>
        <begin position="64"/>
        <end position="104"/>
    </location>
</feature>
<evidence type="ECO:0000256" key="1">
    <source>
        <dbReference type="SAM" id="MobiDB-lite"/>
    </source>
</evidence>
<protein>
    <submittedName>
        <fullName evidence="2">Uncharacterized protein</fullName>
    </submittedName>
</protein>
<comment type="caution">
    <text evidence="2">The sequence shown here is derived from an EMBL/GenBank/DDBJ whole genome shotgun (WGS) entry which is preliminary data.</text>
</comment>
<organism evidence="2 3">
    <name type="scientific">Paractinoplanes deccanensis</name>
    <dbReference type="NCBI Taxonomy" id="113561"/>
    <lineage>
        <taxon>Bacteria</taxon>
        <taxon>Bacillati</taxon>
        <taxon>Actinomycetota</taxon>
        <taxon>Actinomycetes</taxon>
        <taxon>Micromonosporales</taxon>
        <taxon>Micromonosporaceae</taxon>
        <taxon>Paractinoplanes</taxon>
    </lineage>
</organism>
<name>A0ABQ3Y5Y1_9ACTN</name>
<feature type="region of interest" description="Disordered" evidence="1">
    <location>
        <begin position="1"/>
        <end position="39"/>
    </location>
</feature>
<dbReference type="RefSeq" id="WP_203765673.1">
    <property type="nucleotide sequence ID" value="NZ_BAAABO010000019.1"/>
</dbReference>
<dbReference type="Proteomes" id="UP000609879">
    <property type="component" value="Unassembled WGS sequence"/>
</dbReference>